<keyword evidence="2" id="KW-1185">Reference proteome</keyword>
<gene>
    <name evidence="1" type="ORF">CSUI_002617</name>
</gene>
<dbReference type="VEuPathDB" id="ToxoDB:CSUI_002617"/>
<proteinExistence type="predicted"/>
<organism evidence="1 2">
    <name type="scientific">Cystoisospora suis</name>
    <dbReference type="NCBI Taxonomy" id="483139"/>
    <lineage>
        <taxon>Eukaryota</taxon>
        <taxon>Sar</taxon>
        <taxon>Alveolata</taxon>
        <taxon>Apicomplexa</taxon>
        <taxon>Conoidasida</taxon>
        <taxon>Coccidia</taxon>
        <taxon>Eucoccidiorida</taxon>
        <taxon>Eimeriorina</taxon>
        <taxon>Sarcocystidae</taxon>
        <taxon>Cystoisospora</taxon>
    </lineage>
</organism>
<evidence type="ECO:0000313" key="2">
    <source>
        <dbReference type="Proteomes" id="UP000221165"/>
    </source>
</evidence>
<dbReference type="EMBL" id="MIGC01001085">
    <property type="protein sequence ID" value="PHJ23526.1"/>
    <property type="molecule type" value="Genomic_DNA"/>
</dbReference>
<evidence type="ECO:0000313" key="1">
    <source>
        <dbReference type="EMBL" id="PHJ23526.1"/>
    </source>
</evidence>
<name>A0A2C6L8Q6_9APIC</name>
<comment type="caution">
    <text evidence="1">The sequence shown here is derived from an EMBL/GenBank/DDBJ whole genome shotgun (WGS) entry which is preliminary data.</text>
</comment>
<accession>A0A2C6L8Q6</accession>
<dbReference type="AlphaFoldDB" id="A0A2C6L8Q6"/>
<reference evidence="1 2" key="1">
    <citation type="journal article" date="2017" name="Int. J. Parasitol.">
        <title>The genome of the protozoan parasite Cystoisospora suis and a reverse vaccinology approach to identify vaccine candidates.</title>
        <authorList>
            <person name="Palmieri N."/>
            <person name="Shrestha A."/>
            <person name="Ruttkowski B."/>
            <person name="Beck T."/>
            <person name="Vogl C."/>
            <person name="Tomley F."/>
            <person name="Blake D.P."/>
            <person name="Joachim A."/>
        </authorList>
    </citation>
    <scope>NUCLEOTIDE SEQUENCE [LARGE SCALE GENOMIC DNA]</scope>
    <source>
        <strain evidence="1 2">Wien I</strain>
    </source>
</reference>
<dbReference type="RefSeq" id="XP_067925201.1">
    <property type="nucleotide sequence ID" value="XM_068062817.1"/>
</dbReference>
<sequence length="136" mass="15340">MRLHRTVKIAFLRKCKVSHGSEICVTEYNLRRPQGGQHFSAPMTAVKQEAHPYAIEAILESRQRKKRYGTTEIQHLLKWQPPELGKSGKIADIATPEDLKLLQARAQHLGRRGSRTPVTPFAGRVVPCYEAAVACR</sequence>
<protein>
    <submittedName>
        <fullName evidence="1">Uncharacterized protein</fullName>
    </submittedName>
</protein>
<dbReference type="GeneID" id="94426028"/>
<dbReference type="Proteomes" id="UP000221165">
    <property type="component" value="Unassembled WGS sequence"/>
</dbReference>